<dbReference type="GO" id="GO:0005886">
    <property type="term" value="C:plasma membrane"/>
    <property type="evidence" value="ECO:0007669"/>
    <property type="project" value="TreeGrafter"/>
</dbReference>
<feature type="transmembrane region" description="Helical" evidence="7">
    <location>
        <begin position="1097"/>
        <end position="1124"/>
    </location>
</feature>
<evidence type="ECO:0000256" key="8">
    <source>
        <dbReference type="SAM" id="SignalP"/>
    </source>
</evidence>
<feature type="signal peptide" evidence="8">
    <location>
        <begin position="1"/>
        <end position="21"/>
    </location>
</feature>
<dbReference type="InterPro" id="IPR051275">
    <property type="entry name" value="Cell_adhesion_signaling"/>
</dbReference>
<evidence type="ECO:0000259" key="10">
    <source>
        <dbReference type="PROSITE" id="PS50853"/>
    </source>
</evidence>
<comment type="caution">
    <text evidence="11">The sequence shown here is derived from an EMBL/GenBank/DDBJ whole genome shotgun (WGS) entry which is preliminary data.</text>
</comment>
<dbReference type="SUPFAM" id="SSF48726">
    <property type="entry name" value="Immunoglobulin"/>
    <property type="match status" value="7"/>
</dbReference>
<sequence>MALSLLLQWLVFYSILYLSNSQGQFYEVKPSDISALVGSNVTIPCVIAPPHGDVQWTKDGLALGYDRQLPAFPYWSIIGDENRGEFNFLIESLKLDDEGLYACEVSPYNDAPALKQIGHIRALVRPERVQINDRLFSNEVTLVTMRYDEPVHQINCRVDGARPAAQIKWTNENGVEFPATSRTFAQGRLFTTVSTLSLVPSLSLHKNRYTCDVRHETLTVDTAKLRTSFDVEITSPPSIPDIHGYSSRLYLINGSRLTLSCQSSGGHPLGRLSWYRTEVGSDTLNLIDNSFVVIYQQNITQNNITMIISPSDNNVRLSCHVTNSYLYSLGQQLQNNITLQVAFGPSQVLILGNRHDVNTSVTTIVEGTTRHFECRTTSSNPRPVVVWKLDGHVIMGDIDPTEQQGENSGKIIQLVKTIGVDKELREYHNKILSCEARNPETGHLVIDSTRLNIIYDATSIEMHGVTREKTIKAGDTIVAECTLTEGNPLGKITWFKGDELIRSEYISDARGKYALSRVEFVALASDNNLPLICKGQVASFPERIASFALHIVFLPSEMKIIDSTILSSLSVGNDNLGEFECRTSLSNPQATLSIIRQSNDGVKHLDIEYKTPSTYINGINSIKFMLPRIDLSLHGNLLTCEATLDIYTPPLTKQVTYVLNVNHKPYFHDFDAIADVKANQSLNLTLEASAYPMPITYAWFHPSGRQLFSDQSRIYINQGQLSIATIEKSDIGVYRCIASNAIGSTEVNFTLNVLYGPVVTRTRGYSMYEAILPGSIVTLLCAIDANPIDLNNVRWFKNDEDISLINSGIQWEKRIEGNEVSLIGRIIRKENAGQYACEIDNPYGNSRATIPLVVQCKFLLLCSSSIRNYECICLDAPEMDRNDLSRSKAAADSDRSLTAELHCYLSAVPRPTVTWLKDNEILSSSSKHRFVLNERIVSPSSFSPNLLFDAVLYVANVTKSDYGMYQCKAENTLGSDLTEVTLSGLTLPDTPTQVRVANTSHSSLFISWTPGFDGGSKQRFQIRYRLSNNDRYSYEDVPYNEQSFDLKNLLLSSEYFISVRANNSYHLSQWTDELKASTSRYLPLSPFYSFSNTSTKFSLTVIVIVAVFGLFILLINIVLISLFIMKRRRSNITSDNSSTTGTNETEANTVDIFQPIPSNLFFDRPFSTTSNAYPFNTYQRYEEDDVKRPFVPSYSSATLARLTPNPSRLWPQDDISSYLALDTSVKTRACSPYVAIKKGRFSPYDNVRLNHYSPSSVDNSVVTYRSFKDGVGNSTMTHGCIRAELV</sequence>
<dbReference type="InterPro" id="IPR003599">
    <property type="entry name" value="Ig_sub"/>
</dbReference>
<gene>
    <name evidence="11" type="ORF">CJN711_LOCUS8862</name>
    <name evidence="12" type="ORF">KQP761_LOCUS18611</name>
</gene>
<feature type="domain" description="Ig-like" evidence="9">
    <location>
        <begin position="665"/>
        <end position="752"/>
    </location>
</feature>
<evidence type="ECO:0000313" key="11">
    <source>
        <dbReference type="EMBL" id="CAF1137230.1"/>
    </source>
</evidence>
<dbReference type="Pfam" id="PF13927">
    <property type="entry name" value="Ig_3"/>
    <property type="match status" value="2"/>
</dbReference>
<proteinExistence type="predicted"/>
<keyword evidence="6" id="KW-0393">Immunoglobulin domain</keyword>
<keyword evidence="5" id="KW-0325">Glycoprotein</keyword>
<dbReference type="InterPro" id="IPR013162">
    <property type="entry name" value="CD80_C2-set"/>
</dbReference>
<keyword evidence="2" id="KW-0677">Repeat</keyword>
<reference evidence="11" key="1">
    <citation type="submission" date="2021-02" db="EMBL/GenBank/DDBJ databases">
        <authorList>
            <person name="Nowell W R."/>
        </authorList>
    </citation>
    <scope>NUCLEOTIDE SEQUENCE</scope>
</reference>
<dbReference type="InterPro" id="IPR013098">
    <property type="entry name" value="Ig_I-set"/>
</dbReference>
<evidence type="ECO:0000313" key="13">
    <source>
        <dbReference type="Proteomes" id="UP000663855"/>
    </source>
</evidence>
<feature type="domain" description="Ig-like" evidence="9">
    <location>
        <begin position="240"/>
        <end position="338"/>
    </location>
</feature>
<feature type="domain" description="Ig-like" evidence="9">
    <location>
        <begin position="757"/>
        <end position="855"/>
    </location>
</feature>
<keyword evidence="3 7" id="KW-0472">Membrane</keyword>
<name>A0A814RRC2_9BILA</name>
<dbReference type="InterPro" id="IPR036179">
    <property type="entry name" value="Ig-like_dom_sf"/>
</dbReference>
<dbReference type="Pfam" id="PF07679">
    <property type="entry name" value="I-set"/>
    <property type="match status" value="1"/>
</dbReference>
<dbReference type="PANTHER" id="PTHR11640:SF31">
    <property type="entry name" value="IRREGULAR CHIASM C-ROUGHEST PROTEIN-RELATED"/>
    <property type="match status" value="1"/>
</dbReference>
<feature type="domain" description="Ig-like" evidence="9">
    <location>
        <begin position="23"/>
        <end position="106"/>
    </location>
</feature>
<dbReference type="GO" id="GO:0098609">
    <property type="term" value="P:cell-cell adhesion"/>
    <property type="evidence" value="ECO:0007669"/>
    <property type="project" value="TreeGrafter"/>
</dbReference>
<dbReference type="OrthoDB" id="10028801at2759"/>
<dbReference type="InterPro" id="IPR007110">
    <property type="entry name" value="Ig-like_dom"/>
</dbReference>
<evidence type="ECO:0000256" key="2">
    <source>
        <dbReference type="ARBA" id="ARBA00022737"/>
    </source>
</evidence>
<dbReference type="CDD" id="cd00096">
    <property type="entry name" value="Ig"/>
    <property type="match status" value="1"/>
</dbReference>
<evidence type="ECO:0000256" key="1">
    <source>
        <dbReference type="ARBA" id="ARBA00004479"/>
    </source>
</evidence>
<dbReference type="GO" id="GO:0050839">
    <property type="term" value="F:cell adhesion molecule binding"/>
    <property type="evidence" value="ECO:0007669"/>
    <property type="project" value="TreeGrafter"/>
</dbReference>
<dbReference type="InterPro" id="IPR003961">
    <property type="entry name" value="FN3_dom"/>
</dbReference>
<protein>
    <recommendedName>
        <fullName evidence="14">Nephrin</fullName>
    </recommendedName>
</protein>
<evidence type="ECO:0008006" key="14">
    <source>
        <dbReference type="Google" id="ProtNLM"/>
    </source>
</evidence>
<dbReference type="SUPFAM" id="SSF49265">
    <property type="entry name" value="Fibronectin type III"/>
    <property type="match status" value="1"/>
</dbReference>
<dbReference type="Pfam" id="PF08205">
    <property type="entry name" value="C2-set_2"/>
    <property type="match status" value="1"/>
</dbReference>
<dbReference type="EMBL" id="CAJNOW010009499">
    <property type="protein sequence ID" value="CAF1564172.1"/>
    <property type="molecule type" value="Genomic_DNA"/>
</dbReference>
<dbReference type="InterPro" id="IPR003598">
    <property type="entry name" value="Ig_sub2"/>
</dbReference>
<dbReference type="Proteomes" id="UP000663855">
    <property type="component" value="Unassembled WGS sequence"/>
</dbReference>
<dbReference type="CDD" id="cd00063">
    <property type="entry name" value="FN3"/>
    <property type="match status" value="1"/>
</dbReference>
<evidence type="ECO:0000256" key="3">
    <source>
        <dbReference type="ARBA" id="ARBA00023136"/>
    </source>
</evidence>
<evidence type="ECO:0000259" key="9">
    <source>
        <dbReference type="PROSITE" id="PS50835"/>
    </source>
</evidence>
<dbReference type="InterPro" id="IPR013783">
    <property type="entry name" value="Ig-like_fold"/>
</dbReference>
<keyword evidence="7" id="KW-0812">Transmembrane</keyword>
<feature type="chain" id="PRO_5036225800" description="Nephrin" evidence="8">
    <location>
        <begin position="22"/>
        <end position="1286"/>
    </location>
</feature>
<dbReference type="GO" id="GO:0005911">
    <property type="term" value="C:cell-cell junction"/>
    <property type="evidence" value="ECO:0007669"/>
    <property type="project" value="TreeGrafter"/>
</dbReference>
<feature type="domain" description="Ig-like" evidence="9">
    <location>
        <begin position="345"/>
        <end position="452"/>
    </location>
</feature>
<organism evidence="11 13">
    <name type="scientific">Rotaria magnacalcarata</name>
    <dbReference type="NCBI Taxonomy" id="392030"/>
    <lineage>
        <taxon>Eukaryota</taxon>
        <taxon>Metazoa</taxon>
        <taxon>Spiralia</taxon>
        <taxon>Gnathifera</taxon>
        <taxon>Rotifera</taxon>
        <taxon>Eurotatoria</taxon>
        <taxon>Bdelloidea</taxon>
        <taxon>Philodinida</taxon>
        <taxon>Philodinidae</taxon>
        <taxon>Rotaria</taxon>
    </lineage>
</organism>
<evidence type="ECO:0000256" key="5">
    <source>
        <dbReference type="ARBA" id="ARBA00023180"/>
    </source>
</evidence>
<evidence type="ECO:0000313" key="12">
    <source>
        <dbReference type="EMBL" id="CAF1564172.1"/>
    </source>
</evidence>
<dbReference type="SMART" id="SM00409">
    <property type="entry name" value="IG"/>
    <property type="match status" value="5"/>
</dbReference>
<dbReference type="Pfam" id="PF00041">
    <property type="entry name" value="fn3"/>
    <property type="match status" value="1"/>
</dbReference>
<evidence type="ECO:0000256" key="7">
    <source>
        <dbReference type="SAM" id="Phobius"/>
    </source>
</evidence>
<dbReference type="EMBL" id="CAJNOV010003282">
    <property type="protein sequence ID" value="CAF1137230.1"/>
    <property type="molecule type" value="Genomic_DNA"/>
</dbReference>
<dbReference type="PROSITE" id="PS50835">
    <property type="entry name" value="IG_LIKE"/>
    <property type="match status" value="8"/>
</dbReference>
<dbReference type="PROSITE" id="PS50853">
    <property type="entry name" value="FN3"/>
    <property type="match status" value="1"/>
</dbReference>
<feature type="domain" description="Ig-like" evidence="9">
    <location>
        <begin position="458"/>
        <end position="593"/>
    </location>
</feature>
<feature type="domain" description="Ig-like" evidence="9">
    <location>
        <begin position="877"/>
        <end position="983"/>
    </location>
</feature>
<dbReference type="SMART" id="SM00060">
    <property type="entry name" value="FN3"/>
    <property type="match status" value="1"/>
</dbReference>
<keyword evidence="4" id="KW-1015">Disulfide bond</keyword>
<dbReference type="Proteomes" id="UP000663834">
    <property type="component" value="Unassembled WGS sequence"/>
</dbReference>
<feature type="domain" description="Fibronectin type-III" evidence="10">
    <location>
        <begin position="990"/>
        <end position="1081"/>
    </location>
</feature>
<dbReference type="PANTHER" id="PTHR11640">
    <property type="entry name" value="NEPHRIN"/>
    <property type="match status" value="1"/>
</dbReference>
<dbReference type="InterPro" id="IPR036116">
    <property type="entry name" value="FN3_sf"/>
</dbReference>
<evidence type="ECO:0000256" key="6">
    <source>
        <dbReference type="ARBA" id="ARBA00023319"/>
    </source>
</evidence>
<keyword evidence="7" id="KW-1133">Transmembrane helix</keyword>
<dbReference type="Gene3D" id="2.60.40.10">
    <property type="entry name" value="Immunoglobulins"/>
    <property type="match status" value="9"/>
</dbReference>
<evidence type="ECO:0000256" key="4">
    <source>
        <dbReference type="ARBA" id="ARBA00023157"/>
    </source>
</evidence>
<keyword evidence="8" id="KW-0732">Signal</keyword>
<accession>A0A814RRC2</accession>
<feature type="domain" description="Ig-like" evidence="9">
    <location>
        <begin position="126"/>
        <end position="226"/>
    </location>
</feature>
<comment type="subcellular location">
    <subcellularLocation>
        <location evidence="1">Membrane</location>
        <topology evidence="1">Single-pass type I membrane protein</topology>
    </subcellularLocation>
</comment>
<dbReference type="SMART" id="SM00408">
    <property type="entry name" value="IGc2"/>
    <property type="match status" value="4"/>
</dbReference>